<dbReference type="RefSeq" id="WP_247955897.1">
    <property type="nucleotide sequence ID" value="NZ_CP078077.1"/>
</dbReference>
<dbReference type="InterPro" id="IPR001173">
    <property type="entry name" value="Glyco_trans_2-like"/>
</dbReference>
<keyword evidence="3" id="KW-1185">Reference proteome</keyword>
<dbReference type="EMBL" id="CP078077">
    <property type="protein sequence ID" value="UPL15206.1"/>
    <property type="molecule type" value="Genomic_DNA"/>
</dbReference>
<dbReference type="PANTHER" id="PTHR22916:SF3">
    <property type="entry name" value="UDP-GLCNAC:BETAGAL BETA-1,3-N-ACETYLGLUCOSAMINYLTRANSFERASE-LIKE PROTEIN 1"/>
    <property type="match status" value="1"/>
</dbReference>
<organism evidence="2 3">
    <name type="scientific">Microbacterium galbinum</name>
    <dbReference type="NCBI Taxonomy" id="2851646"/>
    <lineage>
        <taxon>Bacteria</taxon>
        <taxon>Bacillati</taxon>
        <taxon>Actinomycetota</taxon>
        <taxon>Actinomycetes</taxon>
        <taxon>Micrococcales</taxon>
        <taxon>Microbacteriaceae</taxon>
        <taxon>Microbacterium</taxon>
    </lineage>
</organism>
<evidence type="ECO:0000313" key="2">
    <source>
        <dbReference type="EMBL" id="UPL15206.1"/>
    </source>
</evidence>
<gene>
    <name evidence="2" type="ORF">KV396_12280</name>
</gene>
<dbReference type="SUPFAM" id="SSF53448">
    <property type="entry name" value="Nucleotide-diphospho-sugar transferases"/>
    <property type="match status" value="1"/>
</dbReference>
<name>A0ABY4ITT1_9MICO</name>
<evidence type="ECO:0000259" key="1">
    <source>
        <dbReference type="Pfam" id="PF00535"/>
    </source>
</evidence>
<protein>
    <submittedName>
        <fullName evidence="2">Glycosyltransferase</fullName>
    </submittedName>
</protein>
<dbReference type="CDD" id="cd00761">
    <property type="entry name" value="Glyco_tranf_GTA_type"/>
    <property type="match status" value="1"/>
</dbReference>
<dbReference type="InterPro" id="IPR029044">
    <property type="entry name" value="Nucleotide-diphossugar_trans"/>
</dbReference>
<accession>A0ABY4ITT1</accession>
<dbReference type="Proteomes" id="UP000831963">
    <property type="component" value="Chromosome"/>
</dbReference>
<proteinExistence type="predicted"/>
<reference evidence="2 3" key="1">
    <citation type="submission" date="2021-06" db="EMBL/GenBank/DDBJ databases">
        <title>Genome-based taxonomic framework of Microbacterium strains isolated from marine environment, the description of four new species and reclassification of four preexisting species.</title>
        <authorList>
            <person name="Lee S.D."/>
            <person name="Kim S.-M."/>
            <person name="Byeon Y.-S."/>
            <person name="Yang H.L."/>
            <person name="Kim I.S."/>
        </authorList>
    </citation>
    <scope>NUCLEOTIDE SEQUENCE [LARGE SCALE GENOMIC DNA]</scope>
    <source>
        <strain evidence="2 3">SSW1-36</strain>
    </source>
</reference>
<dbReference type="Pfam" id="PF00535">
    <property type="entry name" value="Glycos_transf_2"/>
    <property type="match status" value="1"/>
</dbReference>
<sequence length="560" mass="62543">MTDEITLSVIVPTHNVRTWVVETLRSILAQRVRSMEVIVVDDHSEDGTVDVVDRLALEDPRLVLVRATERGGGSARNEGVRLARGKYIIFADGDDIVPEGAYSALISSLEDSRSDMAVGDYLKFSPNSTWRPTASMKAFDAPARGAVLSDIPTMIFSRPCWNKAFDREFWERHRIRFPDVPRSNDIVPMVTAYVKAQSIDVVEDVVYLYRDRPGSTSMTSKASSSASFLSYVGQEKICAQLIASVENEELRSRYSSLIHDRDGFFHVRKFLMSWEHAQPSDDAAISSFQELLAMVEPAAGWIDKRKRLALNLFAAGHILAARAVAQLVDGGSWRTDEGLLRLRSVGALLKAADDAAPGLVREHELLWAVAESLTNVRITDDELEQEWLRLALDGVERFGAAIRELVPELAAQDIARVARRQRDLGGTITPLFGSDPLRVHARATAPGAVPVLWSRDVIVMPRRHRWRSAENGATCEAEFAVSQLPHGVLVQPAFLLDDDLVVSGYADSEVPEYRPWENVLYEQRGAWVRLERRAHWVVRAPRRLAIRAISFMRRAAGNSS</sequence>
<dbReference type="Gene3D" id="3.90.550.10">
    <property type="entry name" value="Spore Coat Polysaccharide Biosynthesis Protein SpsA, Chain A"/>
    <property type="match status" value="1"/>
</dbReference>
<feature type="domain" description="Glycosyltransferase 2-like" evidence="1">
    <location>
        <begin position="8"/>
        <end position="136"/>
    </location>
</feature>
<evidence type="ECO:0000313" key="3">
    <source>
        <dbReference type="Proteomes" id="UP000831963"/>
    </source>
</evidence>
<dbReference type="PANTHER" id="PTHR22916">
    <property type="entry name" value="GLYCOSYLTRANSFERASE"/>
    <property type="match status" value="1"/>
</dbReference>